<accession>A0A4U0WBE0</accession>
<dbReference type="Proteomes" id="UP000309340">
    <property type="component" value="Unassembled WGS sequence"/>
</dbReference>
<dbReference type="AlphaFoldDB" id="A0A4U0WBE0"/>
<name>A0A4U0WBE0_9PEZI</name>
<comment type="caution">
    <text evidence="1">The sequence shown here is derived from an EMBL/GenBank/DDBJ whole genome shotgun (WGS) entry which is preliminary data.</text>
</comment>
<dbReference type="Gene3D" id="1.20.1280.50">
    <property type="match status" value="1"/>
</dbReference>
<sequence length="281" mass="31748">MEHISYLGSPIARLPEEILLHILTYLDNEPPSLLNLREEPSLQLLSSDVQPLKHTASVSRQWRRLVLPLLFKYARLHLDAPPRPQWKACRTCGPVALSCRVDDIEPPFPAYSAGHYHQDMMEEAVAYLTNPHTLQAHETEGASASGLQLTQHIIFDWAPRIYHTLSDFLTFIVSHDLASKVESFVVVTERMLSGKFDRFPHRAGADRDWRYRCAAAFWQHLLSELDPTRIVILAPPTDLACLTNCAIDTFGDWAFGDMEFHALDLRLDAASTSPSPLLGKT</sequence>
<evidence type="ECO:0000313" key="2">
    <source>
        <dbReference type="Proteomes" id="UP000309340"/>
    </source>
</evidence>
<gene>
    <name evidence="1" type="ORF">B0A55_13507</name>
</gene>
<organism evidence="1 2">
    <name type="scientific">Friedmanniomyces simplex</name>
    <dbReference type="NCBI Taxonomy" id="329884"/>
    <lineage>
        <taxon>Eukaryota</taxon>
        <taxon>Fungi</taxon>
        <taxon>Dikarya</taxon>
        <taxon>Ascomycota</taxon>
        <taxon>Pezizomycotina</taxon>
        <taxon>Dothideomycetes</taxon>
        <taxon>Dothideomycetidae</taxon>
        <taxon>Mycosphaerellales</taxon>
        <taxon>Teratosphaeriaceae</taxon>
        <taxon>Friedmanniomyces</taxon>
    </lineage>
</organism>
<reference evidence="1 2" key="1">
    <citation type="submission" date="2017-03" db="EMBL/GenBank/DDBJ databases">
        <title>Genomes of endolithic fungi from Antarctica.</title>
        <authorList>
            <person name="Coleine C."/>
            <person name="Masonjones S."/>
            <person name="Stajich J.E."/>
        </authorList>
    </citation>
    <scope>NUCLEOTIDE SEQUENCE [LARGE SCALE GENOMIC DNA]</scope>
    <source>
        <strain evidence="1 2">CCFEE 5184</strain>
    </source>
</reference>
<dbReference type="CDD" id="cd09917">
    <property type="entry name" value="F-box_SF"/>
    <property type="match status" value="1"/>
</dbReference>
<evidence type="ECO:0000313" key="1">
    <source>
        <dbReference type="EMBL" id="TKA59970.1"/>
    </source>
</evidence>
<feature type="non-terminal residue" evidence="1">
    <location>
        <position position="281"/>
    </location>
</feature>
<dbReference type="OrthoDB" id="5296720at2759"/>
<keyword evidence="2" id="KW-1185">Reference proteome</keyword>
<dbReference type="STRING" id="329884.A0A4U0WBE0"/>
<dbReference type="EMBL" id="NAJQ01001373">
    <property type="protein sequence ID" value="TKA59970.1"/>
    <property type="molecule type" value="Genomic_DNA"/>
</dbReference>
<protein>
    <submittedName>
        <fullName evidence="1">Uncharacterized protein</fullName>
    </submittedName>
</protein>
<proteinExistence type="predicted"/>